<proteinExistence type="predicted"/>
<name>A0ABV4L552_9GAMM</name>
<evidence type="ECO:0000313" key="1">
    <source>
        <dbReference type="EMBL" id="MEZ8082830.1"/>
    </source>
</evidence>
<sequence>MKDANELITQRIAVLKTQMDNEQLPTNVQAIKFAIQQLELVKAQLSPR</sequence>
<dbReference type="EMBL" id="JBGONM010000044">
    <property type="protein sequence ID" value="MEZ8082830.1"/>
    <property type="molecule type" value="Genomic_DNA"/>
</dbReference>
<dbReference type="Proteomes" id="UP001569154">
    <property type="component" value="Unassembled WGS sequence"/>
</dbReference>
<comment type="caution">
    <text evidence="1">The sequence shown here is derived from an EMBL/GenBank/DDBJ whole genome shotgun (WGS) entry which is preliminary data.</text>
</comment>
<gene>
    <name evidence="1" type="ORF">ACED35_17065</name>
</gene>
<keyword evidence="2" id="KW-1185">Reference proteome</keyword>
<organism evidence="1 2">
    <name type="scientific">Enterovibrio norvegicus</name>
    <dbReference type="NCBI Taxonomy" id="188144"/>
    <lineage>
        <taxon>Bacteria</taxon>
        <taxon>Pseudomonadati</taxon>
        <taxon>Pseudomonadota</taxon>
        <taxon>Gammaproteobacteria</taxon>
        <taxon>Vibrionales</taxon>
        <taxon>Vibrionaceae</taxon>
        <taxon>Enterovibrio</taxon>
    </lineage>
</organism>
<reference evidence="1 2" key="1">
    <citation type="submission" date="2024-06" db="EMBL/GenBank/DDBJ databases">
        <authorList>
            <person name="Steensen K."/>
            <person name="Seneca J."/>
            <person name="Bartlau N."/>
            <person name="Yu A.X."/>
            <person name="Polz M.F."/>
        </authorList>
    </citation>
    <scope>NUCLEOTIDE SEQUENCE [LARGE SCALE GENOMIC DNA]</scope>
    <source>
        <strain evidence="1 2">1F260</strain>
    </source>
</reference>
<accession>A0ABV4L552</accession>
<dbReference type="RefSeq" id="WP_371734963.1">
    <property type="nucleotide sequence ID" value="NZ_JBGONM010000044.1"/>
</dbReference>
<protein>
    <submittedName>
        <fullName evidence="1">Uncharacterized protein</fullName>
    </submittedName>
</protein>
<evidence type="ECO:0000313" key="2">
    <source>
        <dbReference type="Proteomes" id="UP001569154"/>
    </source>
</evidence>